<organism evidence="3 4">
    <name type="scientific">Psychrobacillus vulpis</name>
    <dbReference type="NCBI Taxonomy" id="2325572"/>
    <lineage>
        <taxon>Bacteria</taxon>
        <taxon>Bacillati</taxon>
        <taxon>Bacillota</taxon>
        <taxon>Bacilli</taxon>
        <taxon>Bacillales</taxon>
        <taxon>Bacillaceae</taxon>
        <taxon>Psychrobacillus</taxon>
    </lineage>
</organism>
<dbReference type="InterPro" id="IPR027945">
    <property type="entry name" value="SseB_C"/>
</dbReference>
<dbReference type="Pfam" id="PF07179">
    <property type="entry name" value="SseB"/>
    <property type="match status" value="1"/>
</dbReference>
<accession>A0A544TTX2</accession>
<feature type="domain" description="SseB protein N-terminal" evidence="1">
    <location>
        <begin position="25"/>
        <end position="149"/>
    </location>
</feature>
<gene>
    <name evidence="3" type="ORF">FG384_04535</name>
</gene>
<name>A0A544TTX2_9BACI</name>
<feature type="domain" description="SseB protein C-terminal" evidence="2">
    <location>
        <begin position="158"/>
        <end position="261"/>
    </location>
</feature>
<dbReference type="Proteomes" id="UP000316626">
    <property type="component" value="Unassembled WGS sequence"/>
</dbReference>
<proteinExistence type="predicted"/>
<evidence type="ECO:0000313" key="4">
    <source>
        <dbReference type="Proteomes" id="UP000316626"/>
    </source>
</evidence>
<dbReference type="InterPro" id="IPR009839">
    <property type="entry name" value="SseB_N"/>
</dbReference>
<sequence length="266" mass="30937">MLYSRRKTMQPANGFSIVKSQDLVQSMKRFQIEKTKESEKEFINNLISLTFLSPVLYESTKDINHNENESQNDKKINLLSLPNDNGEFFFPAFTEKDELLKWNAYPDKQVIFLKLKDYIDVLSTDNSKWSGVVINPFRDNFVLTTEQIKTICNPSYTIPKNESVIIGEPQEYPQKLVDALIDYLPSVQSVNRAYLLLMIRNKTEKSYLLVIDSNEDLKHIFDKVSSIASEYLVEKENIDFVSYSTKFGKDAVKDYKPFYEKLSSKK</sequence>
<dbReference type="EMBL" id="VDGI01000003">
    <property type="protein sequence ID" value="TQR20866.1"/>
    <property type="molecule type" value="Genomic_DNA"/>
</dbReference>
<dbReference type="OrthoDB" id="1639333at2"/>
<keyword evidence="4" id="KW-1185">Reference proteome</keyword>
<evidence type="ECO:0000259" key="2">
    <source>
        <dbReference type="Pfam" id="PF14581"/>
    </source>
</evidence>
<evidence type="ECO:0000259" key="1">
    <source>
        <dbReference type="Pfam" id="PF07179"/>
    </source>
</evidence>
<comment type="caution">
    <text evidence="3">The sequence shown here is derived from an EMBL/GenBank/DDBJ whole genome shotgun (WGS) entry which is preliminary data.</text>
</comment>
<dbReference type="AlphaFoldDB" id="A0A544TTX2"/>
<protein>
    <submittedName>
        <fullName evidence="3">Enhanced serine sensitivity protein SseB</fullName>
    </submittedName>
</protein>
<evidence type="ECO:0000313" key="3">
    <source>
        <dbReference type="EMBL" id="TQR20866.1"/>
    </source>
</evidence>
<dbReference type="Pfam" id="PF14581">
    <property type="entry name" value="SseB_C"/>
    <property type="match status" value="1"/>
</dbReference>
<reference evidence="3 4" key="1">
    <citation type="submission" date="2019-06" db="EMBL/GenBank/DDBJ databases">
        <title>Psychrobacillus vulpis sp. nov., a new species isolated from feces of a red fox that inhabits in The Tablas de Daimiel Natural Park, Albacete, Spain.</title>
        <authorList>
            <person name="Rodriguez M."/>
            <person name="Reina J.C."/>
            <person name="Bejar V."/>
            <person name="Llamas I."/>
        </authorList>
    </citation>
    <scope>NUCLEOTIDE SEQUENCE [LARGE SCALE GENOMIC DNA]</scope>
    <source>
        <strain evidence="3 4">Z8</strain>
    </source>
</reference>